<dbReference type="Pfam" id="PF05721">
    <property type="entry name" value="PhyH"/>
    <property type="match status" value="1"/>
</dbReference>
<dbReference type="PANTHER" id="PTHR20883:SF48">
    <property type="entry name" value="ECTOINE DIOXYGENASE"/>
    <property type="match status" value="1"/>
</dbReference>
<keyword evidence="3" id="KW-1185">Reference proteome</keyword>
<evidence type="ECO:0000313" key="3">
    <source>
        <dbReference type="Proteomes" id="UP001304300"/>
    </source>
</evidence>
<comment type="cofactor">
    <cofactor evidence="1">
        <name>Fe(2+)</name>
        <dbReference type="ChEBI" id="CHEBI:29033"/>
    </cofactor>
</comment>
<keyword evidence="2" id="KW-0223">Dioxygenase</keyword>
<dbReference type="Gene3D" id="2.60.120.620">
    <property type="entry name" value="q2cbj1_9rhob like domain"/>
    <property type="match status" value="1"/>
</dbReference>
<dbReference type="InterPro" id="IPR008775">
    <property type="entry name" value="Phytyl_CoA_dOase-like"/>
</dbReference>
<sequence length="233" mass="26146">MSSSIAEQYQNDGYIIAKGLYSALEMEDWKTRIVKRLEEKGWANDPSGVSVWMVDDLDAFFTEKMTEPKIINILKEVIGPNIEFLSVKPVFKNSSTRFGSPWHQDWAYWKGSHKVSVWIALDKATMTNGCLKIIPGSHGRVIEADSVKEKIGFDHRIDESKLENFESKALEVDPGDVVIFHDLTLHASFENTDGADRWSFISTYRDGSVVDDSPIWKNSLVASGVSVNVAKAS</sequence>
<reference evidence="2 3" key="1">
    <citation type="submission" date="2023-10" db="EMBL/GenBank/DDBJ databases">
        <title>Rubellicoccus peritrichatus gen. nov., sp. nov., isolated from an algae of coral reef tank.</title>
        <authorList>
            <person name="Luo J."/>
        </authorList>
    </citation>
    <scope>NUCLEOTIDE SEQUENCE [LARGE SCALE GENOMIC DNA]</scope>
    <source>
        <strain evidence="2 3">CR14</strain>
    </source>
</reference>
<dbReference type="KEGG" id="puo:RZN69_09965"/>
<dbReference type="AlphaFoldDB" id="A0AAQ3LJL4"/>
<gene>
    <name evidence="2" type="ORF">RZN69_09965</name>
</gene>
<dbReference type="PANTHER" id="PTHR20883">
    <property type="entry name" value="PHYTANOYL-COA DIOXYGENASE DOMAIN CONTAINING 1"/>
    <property type="match status" value="1"/>
</dbReference>
<evidence type="ECO:0000313" key="2">
    <source>
        <dbReference type="EMBL" id="WOO43414.1"/>
    </source>
</evidence>
<protein>
    <submittedName>
        <fullName evidence="2">Phytanoyl-CoA dioxygenase family protein</fullName>
    </submittedName>
</protein>
<accession>A0AAQ3LJL4</accession>
<dbReference type="EMBL" id="CP136920">
    <property type="protein sequence ID" value="WOO43414.1"/>
    <property type="molecule type" value="Genomic_DNA"/>
</dbReference>
<dbReference type="GO" id="GO:0016706">
    <property type="term" value="F:2-oxoglutarate-dependent dioxygenase activity"/>
    <property type="evidence" value="ECO:0007669"/>
    <property type="project" value="UniProtKB-ARBA"/>
</dbReference>
<dbReference type="GO" id="GO:0005506">
    <property type="term" value="F:iron ion binding"/>
    <property type="evidence" value="ECO:0007669"/>
    <property type="project" value="UniProtKB-ARBA"/>
</dbReference>
<dbReference type="Proteomes" id="UP001304300">
    <property type="component" value="Chromosome"/>
</dbReference>
<keyword evidence="2" id="KW-0560">Oxidoreductase</keyword>
<evidence type="ECO:0000256" key="1">
    <source>
        <dbReference type="ARBA" id="ARBA00001954"/>
    </source>
</evidence>
<dbReference type="SUPFAM" id="SSF51197">
    <property type="entry name" value="Clavaminate synthase-like"/>
    <property type="match status" value="1"/>
</dbReference>
<organism evidence="2 3">
    <name type="scientific">Rubellicoccus peritrichatus</name>
    <dbReference type="NCBI Taxonomy" id="3080537"/>
    <lineage>
        <taxon>Bacteria</taxon>
        <taxon>Pseudomonadati</taxon>
        <taxon>Verrucomicrobiota</taxon>
        <taxon>Opitutia</taxon>
        <taxon>Puniceicoccales</taxon>
        <taxon>Cerasicoccaceae</taxon>
        <taxon>Rubellicoccus</taxon>
    </lineage>
</organism>
<dbReference type="RefSeq" id="WP_317835967.1">
    <property type="nucleotide sequence ID" value="NZ_CP136920.1"/>
</dbReference>
<name>A0AAQ3LJL4_9BACT</name>
<proteinExistence type="predicted"/>